<reference evidence="2" key="1">
    <citation type="journal article" date="2021" name="Antonie Van Leeuwenhoek">
        <title>Draft genome and description of Waterburya agarophytonicola gen. nov. sp. nov. (Pleurocapsales, Cyanobacteria): a seaweed symbiont.</title>
        <authorList>
            <person name="Bonthond G."/>
            <person name="Shalygin S."/>
            <person name="Bayer T."/>
            <person name="Weinberger F."/>
        </authorList>
    </citation>
    <scope>NUCLEOTIDE SEQUENCE</scope>
    <source>
        <strain evidence="2">KI4</strain>
    </source>
</reference>
<dbReference type="AlphaFoldDB" id="A0A964BN68"/>
<keyword evidence="3" id="KW-1185">Reference proteome</keyword>
<proteinExistence type="predicted"/>
<feature type="region of interest" description="Disordered" evidence="1">
    <location>
        <begin position="69"/>
        <end position="111"/>
    </location>
</feature>
<accession>A0A964BN68</accession>
<evidence type="ECO:0000256" key="1">
    <source>
        <dbReference type="SAM" id="MobiDB-lite"/>
    </source>
</evidence>
<evidence type="ECO:0000313" key="3">
    <source>
        <dbReference type="Proteomes" id="UP000729733"/>
    </source>
</evidence>
<gene>
    <name evidence="2" type="ORF">I4641_02125</name>
</gene>
<sequence>MADKDFFLSSDDAQTFGDINYMKRSVRVRHTFPKTLKNPNGFAVEKEVSSSDGRFVDGFTSDVNEISSSSAFQSVQNSNSSAEPIKSTPKKRPQGSSMDMFRNMARNIGKK</sequence>
<dbReference type="RefSeq" id="WP_229638776.1">
    <property type="nucleotide sequence ID" value="NZ_JADWDC010000003.1"/>
</dbReference>
<organism evidence="2 3">
    <name type="scientific">Waterburya agarophytonicola KI4</name>
    <dbReference type="NCBI Taxonomy" id="2874699"/>
    <lineage>
        <taxon>Bacteria</taxon>
        <taxon>Bacillati</taxon>
        <taxon>Cyanobacteriota</taxon>
        <taxon>Cyanophyceae</taxon>
        <taxon>Pleurocapsales</taxon>
        <taxon>Hyellaceae</taxon>
        <taxon>Waterburya</taxon>
        <taxon>Waterburya agarophytonicola</taxon>
    </lineage>
</organism>
<name>A0A964BN68_9CYAN</name>
<dbReference type="EMBL" id="JADWDC010000003">
    <property type="protein sequence ID" value="MCC0175777.1"/>
    <property type="molecule type" value="Genomic_DNA"/>
</dbReference>
<comment type="caution">
    <text evidence="2">The sequence shown here is derived from an EMBL/GenBank/DDBJ whole genome shotgun (WGS) entry which is preliminary data.</text>
</comment>
<dbReference type="Proteomes" id="UP000729733">
    <property type="component" value="Unassembled WGS sequence"/>
</dbReference>
<protein>
    <submittedName>
        <fullName evidence="2">Uncharacterized protein</fullName>
    </submittedName>
</protein>
<feature type="compositionally biased region" description="Low complexity" evidence="1">
    <location>
        <begin position="69"/>
        <end position="82"/>
    </location>
</feature>
<evidence type="ECO:0000313" key="2">
    <source>
        <dbReference type="EMBL" id="MCC0175777.1"/>
    </source>
</evidence>